<dbReference type="KEGG" id="acht:bsdcttw_31770"/>
<reference evidence="2 3" key="1">
    <citation type="submission" date="2020-08" db="EMBL/GenBank/DDBJ databases">
        <title>Draft genome sequencing of an Anaerocolumna strain isolated from anoxic soil subjected to BSD treatment.</title>
        <authorList>
            <person name="Uek A."/>
            <person name="Tonouchi A."/>
        </authorList>
    </citation>
    <scope>NUCLEOTIDE SEQUENCE [LARGE SCALE GENOMIC DNA]</scope>
    <source>
        <strain evidence="2 3">CTTW</strain>
    </source>
</reference>
<evidence type="ECO:0000313" key="3">
    <source>
        <dbReference type="Proteomes" id="UP000515703"/>
    </source>
</evidence>
<evidence type="ECO:0000256" key="1">
    <source>
        <dbReference type="SAM" id="MobiDB-lite"/>
    </source>
</evidence>
<sequence length="103" mass="11764">MPITPIEIASMAPKSQEVTSYKHQESQKPMNDQILIHDKLSHEVKHNSQQTVKMTKGDNKEYRYDAKEKGNNSYSGSNSKKKQKEESKDEKGTMKPGSIDIRI</sequence>
<dbReference type="EMBL" id="AP023368">
    <property type="protein sequence ID" value="BCK00137.1"/>
    <property type="molecule type" value="Genomic_DNA"/>
</dbReference>
<accession>A0A7I8DUW5</accession>
<protein>
    <submittedName>
        <fullName evidence="2">Uncharacterized protein</fullName>
    </submittedName>
</protein>
<feature type="region of interest" description="Disordered" evidence="1">
    <location>
        <begin position="1"/>
        <end position="30"/>
    </location>
</feature>
<feature type="region of interest" description="Disordered" evidence="1">
    <location>
        <begin position="42"/>
        <end position="103"/>
    </location>
</feature>
<gene>
    <name evidence="2" type="ORF">bsdcttw_31770</name>
</gene>
<feature type="compositionally biased region" description="Basic and acidic residues" evidence="1">
    <location>
        <begin position="83"/>
        <end position="93"/>
    </location>
</feature>
<dbReference type="RefSeq" id="WP_185255840.1">
    <property type="nucleotide sequence ID" value="NZ_AP023368.1"/>
</dbReference>
<dbReference type="AlphaFoldDB" id="A0A7I8DUW5"/>
<proteinExistence type="predicted"/>
<organism evidence="2 3">
    <name type="scientific">Anaerocolumna chitinilytica</name>
    <dbReference type="NCBI Taxonomy" id="1727145"/>
    <lineage>
        <taxon>Bacteria</taxon>
        <taxon>Bacillati</taxon>
        <taxon>Bacillota</taxon>
        <taxon>Clostridia</taxon>
        <taxon>Lachnospirales</taxon>
        <taxon>Lachnospiraceae</taxon>
        <taxon>Anaerocolumna</taxon>
    </lineage>
</organism>
<name>A0A7I8DUW5_9FIRM</name>
<reference evidence="2 3" key="2">
    <citation type="submission" date="2020-08" db="EMBL/GenBank/DDBJ databases">
        <authorList>
            <person name="Ueki A."/>
            <person name="Tonouchi A."/>
        </authorList>
    </citation>
    <scope>NUCLEOTIDE SEQUENCE [LARGE SCALE GENOMIC DNA]</scope>
    <source>
        <strain evidence="2 3">CTTW</strain>
    </source>
</reference>
<dbReference type="Proteomes" id="UP000515703">
    <property type="component" value="Chromosome"/>
</dbReference>
<keyword evidence="3" id="KW-1185">Reference proteome</keyword>
<evidence type="ECO:0000313" key="2">
    <source>
        <dbReference type="EMBL" id="BCK00137.1"/>
    </source>
</evidence>
<feature type="compositionally biased region" description="Basic and acidic residues" evidence="1">
    <location>
        <begin position="55"/>
        <end position="70"/>
    </location>
</feature>